<accession>A0ABQ0DAD0</accession>
<keyword evidence="1" id="KW-0812">Transmembrane</keyword>
<sequence length="89" mass="10173">MTYFYKIGKSDYNLTQSYEDCLNREFIINIGNVIVIHGIVIMYIFHIVSKVILINLFECSNNFGVKNGECLKIIVRVITGVIIISITLL</sequence>
<proteinExistence type="predicted"/>
<dbReference type="Proteomes" id="UP001628156">
    <property type="component" value="Unassembled WGS sequence"/>
</dbReference>
<reference evidence="2 3" key="1">
    <citation type="journal article" date="2019" name="PLoS Negl. Trop. Dis.">
        <title>Whole genome sequencing of Entamoeba nuttalli reveals mammalian host-related molecular signatures and a novel octapeptide-repeat surface protein.</title>
        <authorList>
            <person name="Tanaka M."/>
            <person name="Makiuchi T."/>
            <person name="Komiyama T."/>
            <person name="Shiina T."/>
            <person name="Osaki K."/>
            <person name="Tachibana H."/>
        </authorList>
    </citation>
    <scope>NUCLEOTIDE SEQUENCE [LARGE SCALE GENOMIC DNA]</scope>
    <source>
        <strain evidence="2 3">P19-061405</strain>
    </source>
</reference>
<keyword evidence="3" id="KW-1185">Reference proteome</keyword>
<name>A0ABQ0DAD0_9EUKA</name>
<evidence type="ECO:0000313" key="3">
    <source>
        <dbReference type="Proteomes" id="UP001628156"/>
    </source>
</evidence>
<dbReference type="EMBL" id="BAAFRS010000042">
    <property type="protein sequence ID" value="GAB1219799.1"/>
    <property type="molecule type" value="Genomic_DNA"/>
</dbReference>
<keyword evidence="1" id="KW-0472">Membrane</keyword>
<feature type="transmembrane region" description="Helical" evidence="1">
    <location>
        <begin position="26"/>
        <end position="49"/>
    </location>
</feature>
<evidence type="ECO:0000256" key="1">
    <source>
        <dbReference type="SAM" id="Phobius"/>
    </source>
</evidence>
<comment type="caution">
    <text evidence="2">The sequence shown here is derived from an EMBL/GenBank/DDBJ whole genome shotgun (WGS) entry which is preliminary data.</text>
</comment>
<evidence type="ECO:0000313" key="2">
    <source>
        <dbReference type="EMBL" id="GAB1219799.1"/>
    </source>
</evidence>
<gene>
    <name evidence="2" type="ORF">ENUP19_0042G0053</name>
</gene>
<keyword evidence="1" id="KW-1133">Transmembrane helix</keyword>
<organism evidence="2 3">
    <name type="scientific">Entamoeba nuttalli</name>
    <dbReference type="NCBI Taxonomy" id="412467"/>
    <lineage>
        <taxon>Eukaryota</taxon>
        <taxon>Amoebozoa</taxon>
        <taxon>Evosea</taxon>
        <taxon>Archamoebae</taxon>
        <taxon>Mastigamoebida</taxon>
        <taxon>Entamoebidae</taxon>
        <taxon>Entamoeba</taxon>
    </lineage>
</organism>
<protein>
    <submittedName>
        <fullName evidence="2">Uncharacterized protein</fullName>
    </submittedName>
</protein>